<evidence type="ECO:0000256" key="1">
    <source>
        <dbReference type="SAM" id="MobiDB-lite"/>
    </source>
</evidence>
<feature type="region of interest" description="Disordered" evidence="1">
    <location>
        <begin position="123"/>
        <end position="386"/>
    </location>
</feature>
<gene>
    <name evidence="2" type="ORF">RI138_24380</name>
</gene>
<organism evidence="2 3">
    <name type="scientific">Streptomyces durocortorensis</name>
    <dbReference type="NCBI Taxonomy" id="2811104"/>
    <lineage>
        <taxon>Bacteria</taxon>
        <taxon>Bacillati</taxon>
        <taxon>Actinomycetota</taxon>
        <taxon>Actinomycetes</taxon>
        <taxon>Kitasatosporales</taxon>
        <taxon>Streptomycetaceae</taxon>
        <taxon>Streptomyces</taxon>
    </lineage>
</organism>
<feature type="compositionally biased region" description="Basic and acidic residues" evidence="1">
    <location>
        <begin position="367"/>
        <end position="386"/>
    </location>
</feature>
<feature type="compositionally biased region" description="Low complexity" evidence="1">
    <location>
        <begin position="325"/>
        <end position="344"/>
    </location>
</feature>
<keyword evidence="3" id="KW-1185">Reference proteome</keyword>
<proteinExistence type="predicted"/>
<feature type="compositionally biased region" description="Pro residues" evidence="1">
    <location>
        <begin position="279"/>
        <end position="296"/>
    </location>
</feature>
<feature type="compositionally biased region" description="Low complexity" evidence="1">
    <location>
        <begin position="34"/>
        <end position="50"/>
    </location>
</feature>
<name>A0ABY9W171_9ACTN</name>
<accession>A0ABY9W171</accession>
<evidence type="ECO:0008006" key="4">
    <source>
        <dbReference type="Google" id="ProtNLM"/>
    </source>
</evidence>
<sequence length="386" mass="38571">MPVLSASAGSPAGSEPAAVQRAVDGDRAPARNHSATGTGTGLRTRTASSPATPPAPVRIRPIGPEREAARTSGGGAATPAVQRAKTLLPGRALTVNTGAAEGFSGPRTAAAGVTARPVVAATWRRDVPQAEPGTDAPSPGSGNRPTAHRRTAPQPPTPSGTVPGRTAPLLRANAAAASGGTVQRAVAAESATGTGGDPAGRRPQHRPSPAPAPTAGREPGRPAPPSRSARPVPVVRPHPPASAGPGEASVPLQRMALPVVPESAGLQATGPVPGGGAAPAPPPGLSARVPPRPPAPATARAVQRAAEAGITGVPVRAVQTKPHTSSNNASHNASAEPAETPPAANRLSGADMEELARRLLDPVSRLIRADLRRGRERAGRLHDGRR</sequence>
<dbReference type="Proteomes" id="UP001303236">
    <property type="component" value="Chromosome"/>
</dbReference>
<evidence type="ECO:0000313" key="3">
    <source>
        <dbReference type="Proteomes" id="UP001303236"/>
    </source>
</evidence>
<feature type="compositionally biased region" description="Low complexity" evidence="1">
    <location>
        <begin position="297"/>
        <end position="308"/>
    </location>
</feature>
<feature type="compositionally biased region" description="Low complexity" evidence="1">
    <location>
        <begin position="1"/>
        <end position="18"/>
    </location>
</feature>
<evidence type="ECO:0000313" key="2">
    <source>
        <dbReference type="EMBL" id="WNF29713.1"/>
    </source>
</evidence>
<dbReference type="EMBL" id="CP134500">
    <property type="protein sequence ID" value="WNF29713.1"/>
    <property type="molecule type" value="Genomic_DNA"/>
</dbReference>
<protein>
    <recommendedName>
        <fullName evidence="4">Syndecan 1</fullName>
    </recommendedName>
</protein>
<reference evidence="2 3" key="1">
    <citation type="submission" date="2023-09" db="EMBL/GenBank/DDBJ databases">
        <title>Genome completion map analysis of the actinomycetes C11-1.</title>
        <authorList>
            <person name="Qin P."/>
            <person name="Guan P."/>
        </authorList>
    </citation>
    <scope>NUCLEOTIDE SEQUENCE [LARGE SCALE GENOMIC DNA]</scope>
    <source>
        <strain evidence="2 3">C11-1</strain>
    </source>
</reference>
<feature type="region of interest" description="Disordered" evidence="1">
    <location>
        <begin position="1"/>
        <end position="81"/>
    </location>
</feature>